<comment type="catalytic activity">
    <reaction evidence="12">
        <text>cytidine(967) in 16S rRNA + S-adenosyl-L-methionine = 5-methylcytidine(967) in 16S rRNA + S-adenosyl-L-homocysteine + H(+)</text>
        <dbReference type="Rhea" id="RHEA:42748"/>
        <dbReference type="Rhea" id="RHEA-COMP:10219"/>
        <dbReference type="Rhea" id="RHEA-COMP:10220"/>
        <dbReference type="ChEBI" id="CHEBI:15378"/>
        <dbReference type="ChEBI" id="CHEBI:57856"/>
        <dbReference type="ChEBI" id="CHEBI:59789"/>
        <dbReference type="ChEBI" id="CHEBI:74483"/>
        <dbReference type="ChEBI" id="CHEBI:82748"/>
        <dbReference type="EC" id="2.1.1.176"/>
    </reaction>
</comment>
<dbReference type="OrthoDB" id="9810297at2"/>
<evidence type="ECO:0000256" key="5">
    <source>
        <dbReference type="ARBA" id="ARBA00022552"/>
    </source>
</evidence>
<dbReference type="AlphaFoldDB" id="A6TRW4"/>
<evidence type="ECO:0000256" key="7">
    <source>
        <dbReference type="ARBA" id="ARBA00022679"/>
    </source>
</evidence>
<dbReference type="InterPro" id="IPR029063">
    <property type="entry name" value="SAM-dependent_MTases_sf"/>
</dbReference>
<dbReference type="InterPro" id="IPR004573">
    <property type="entry name" value="rRNA_ssu_MeTfrase_B"/>
</dbReference>
<dbReference type="InterPro" id="IPR011023">
    <property type="entry name" value="Nop2p"/>
</dbReference>
<sequence length="444" mass="51070">MKARESALKVLYAITEQEAYSNIALNQQFRAETHTPVDKAFVTELVYGVVENLIWIDYVIDQFSTTKTIKMNPWTLSLLRLAIYQIFFLDRVPVFAAVNESVDLSKKYCKHTTAFINGVLRNILRKKEIIRLPDKSRDLLQYLSVKYSHPKWLVQQFMAQFDDEFTESLLKANNERPDLYVRVNTLKISIEDCITALREKGITVEQSPYIEEALKVKGIHTIEKLDLYLKGQIYIQDFSSMLVARIMDPHPGALIMDVCSAPGGKATHLAQLMGNQGEVVARDVHEHKLKLIKENVKRLGVKIIKTEVFDAKELDPTMLQRADGVLIDAPCSGLGIIRRKPEIKYRKKQEDIKELQQLQIEILNHGAEYVKPGGTLVYSTCTIDPRENHHVIKQFLKENNEFELEDINEKYKALLPGQHSEQMVQLYPHVHHTDGFFIAKLIKK</sequence>
<protein>
    <recommendedName>
        <fullName evidence="3">16S rRNA (cytosine(967)-C(5))-methyltransferase</fullName>
        <ecNumber evidence="3">2.1.1.176</ecNumber>
    </recommendedName>
    <alternativeName>
        <fullName evidence="10">16S rRNA m5C967 methyltransferase</fullName>
    </alternativeName>
    <alternativeName>
        <fullName evidence="11">rRNA (cytosine-C(5)-)-methyltransferase RsmB</fullName>
    </alternativeName>
</protein>
<dbReference type="Proteomes" id="UP000001572">
    <property type="component" value="Chromosome"/>
</dbReference>
<dbReference type="NCBIfam" id="TIGR00563">
    <property type="entry name" value="rsmB"/>
    <property type="match status" value="1"/>
</dbReference>
<evidence type="ECO:0000256" key="1">
    <source>
        <dbReference type="ARBA" id="ARBA00002724"/>
    </source>
</evidence>
<dbReference type="PANTHER" id="PTHR22807">
    <property type="entry name" value="NOP2 YEAST -RELATED NOL1/NOP2/FMU SUN DOMAIN-CONTAINING"/>
    <property type="match status" value="1"/>
</dbReference>
<evidence type="ECO:0000256" key="3">
    <source>
        <dbReference type="ARBA" id="ARBA00012140"/>
    </source>
</evidence>
<dbReference type="GO" id="GO:0003723">
    <property type="term" value="F:RNA binding"/>
    <property type="evidence" value="ECO:0007669"/>
    <property type="project" value="UniProtKB-UniRule"/>
</dbReference>
<feature type="binding site" evidence="13">
    <location>
        <position position="283"/>
    </location>
    <ligand>
        <name>S-adenosyl-L-methionine</name>
        <dbReference type="ChEBI" id="CHEBI:59789"/>
    </ligand>
</feature>
<evidence type="ECO:0000256" key="13">
    <source>
        <dbReference type="PROSITE-ProRule" id="PRU01023"/>
    </source>
</evidence>
<evidence type="ECO:0000256" key="12">
    <source>
        <dbReference type="ARBA" id="ARBA00047283"/>
    </source>
</evidence>
<evidence type="ECO:0000256" key="2">
    <source>
        <dbReference type="ARBA" id="ARBA00004496"/>
    </source>
</evidence>
<dbReference type="eggNOG" id="COG0781">
    <property type="taxonomic scope" value="Bacteria"/>
</dbReference>
<dbReference type="GO" id="GO:0006355">
    <property type="term" value="P:regulation of DNA-templated transcription"/>
    <property type="evidence" value="ECO:0007669"/>
    <property type="project" value="InterPro"/>
</dbReference>
<dbReference type="SUPFAM" id="SSF48013">
    <property type="entry name" value="NusB-like"/>
    <property type="match status" value="1"/>
</dbReference>
<dbReference type="RefSeq" id="WP_012063903.1">
    <property type="nucleotide sequence ID" value="NC_009633.1"/>
</dbReference>
<dbReference type="NCBIfam" id="TIGR00446">
    <property type="entry name" value="nop2p"/>
    <property type="match status" value="1"/>
</dbReference>
<dbReference type="Pfam" id="PF01189">
    <property type="entry name" value="Methyltr_RsmB-F"/>
    <property type="match status" value="1"/>
</dbReference>
<dbReference type="InterPro" id="IPR001678">
    <property type="entry name" value="MeTrfase_RsmB-F_NOP2_dom"/>
</dbReference>
<dbReference type="Pfam" id="PF22458">
    <property type="entry name" value="RsmF-B_ferredox"/>
    <property type="match status" value="1"/>
</dbReference>
<reference evidence="16" key="1">
    <citation type="journal article" date="2016" name="Genome Announc.">
        <title>Complete genome sequence of Alkaliphilus metalliredigens strain QYMF, an alkaliphilic and metal-reducing bacterium isolated from borax-contaminated leachate ponds.</title>
        <authorList>
            <person name="Hwang C."/>
            <person name="Copeland A."/>
            <person name="Lucas S."/>
            <person name="Lapidus A."/>
            <person name="Barry K."/>
            <person name="Detter J.C."/>
            <person name="Glavina Del Rio T."/>
            <person name="Hammon N."/>
            <person name="Israni S."/>
            <person name="Dalin E."/>
            <person name="Tice H."/>
            <person name="Pitluck S."/>
            <person name="Chertkov O."/>
            <person name="Brettin T."/>
            <person name="Bruce D."/>
            <person name="Han C."/>
            <person name="Schmutz J."/>
            <person name="Larimer F."/>
            <person name="Land M.L."/>
            <person name="Hauser L."/>
            <person name="Kyrpides N."/>
            <person name="Mikhailova N."/>
            <person name="Ye Q."/>
            <person name="Zhou J."/>
            <person name="Richardson P."/>
            <person name="Fields M.W."/>
        </authorList>
    </citation>
    <scope>NUCLEOTIDE SEQUENCE [LARGE SCALE GENOMIC DNA]</scope>
    <source>
        <strain evidence="16">QYMF</strain>
    </source>
</reference>
<evidence type="ECO:0000256" key="10">
    <source>
        <dbReference type="ARBA" id="ARBA00030399"/>
    </source>
</evidence>
<evidence type="ECO:0000256" key="9">
    <source>
        <dbReference type="ARBA" id="ARBA00022884"/>
    </source>
</evidence>
<proteinExistence type="inferred from homology"/>
<evidence type="ECO:0000256" key="6">
    <source>
        <dbReference type="ARBA" id="ARBA00022603"/>
    </source>
</evidence>
<dbReference type="FunFam" id="3.40.50.150:FF:000257">
    <property type="entry name" value="16S rRNA methyltransferase"/>
    <property type="match status" value="1"/>
</dbReference>
<dbReference type="PROSITE" id="PS51686">
    <property type="entry name" value="SAM_MT_RSMB_NOP"/>
    <property type="match status" value="1"/>
</dbReference>
<evidence type="ECO:0000313" key="15">
    <source>
        <dbReference type="EMBL" id="ABR48932.1"/>
    </source>
</evidence>
<feature type="domain" description="SAM-dependent MTase RsmB/NOP-type" evidence="14">
    <location>
        <begin position="169"/>
        <end position="444"/>
    </location>
</feature>
<dbReference type="EMBL" id="CP000724">
    <property type="protein sequence ID" value="ABR48932.1"/>
    <property type="molecule type" value="Genomic_DNA"/>
</dbReference>
<dbReference type="InterPro" id="IPR054728">
    <property type="entry name" value="RsmB-like_ferredoxin"/>
</dbReference>
<dbReference type="KEGG" id="amt:Amet_2782"/>
<dbReference type="STRING" id="293826.Amet_2782"/>
<dbReference type="PANTHER" id="PTHR22807:SF53">
    <property type="entry name" value="RIBOSOMAL RNA SMALL SUBUNIT METHYLTRANSFERASE B-RELATED"/>
    <property type="match status" value="1"/>
</dbReference>
<dbReference type="eggNOG" id="COG0144">
    <property type="taxonomic scope" value="Bacteria"/>
</dbReference>
<keyword evidence="7 13" id="KW-0808">Transferase</keyword>
<dbReference type="InterPro" id="IPR035926">
    <property type="entry name" value="NusB-like_sf"/>
</dbReference>
<feature type="binding site" evidence="13">
    <location>
        <position position="310"/>
    </location>
    <ligand>
        <name>S-adenosyl-L-methionine</name>
        <dbReference type="ChEBI" id="CHEBI:59789"/>
    </ligand>
</feature>
<accession>A6TRW4</accession>
<dbReference type="PRINTS" id="PR02008">
    <property type="entry name" value="RCMTFAMILY"/>
</dbReference>
<dbReference type="FunFam" id="3.30.70.1170:FF:000003">
    <property type="entry name" value="16S rRNA (Cytosine(967)-C(5))-methyltransferase RsmB"/>
    <property type="match status" value="1"/>
</dbReference>
<dbReference type="InterPro" id="IPR006027">
    <property type="entry name" value="NusB_RsmB_TIM44"/>
</dbReference>
<name>A6TRW4_ALKMQ</name>
<dbReference type="GO" id="GO:0005737">
    <property type="term" value="C:cytoplasm"/>
    <property type="evidence" value="ECO:0007669"/>
    <property type="project" value="UniProtKB-SubCell"/>
</dbReference>
<evidence type="ECO:0000259" key="14">
    <source>
        <dbReference type="PROSITE" id="PS51686"/>
    </source>
</evidence>
<feature type="binding site" evidence="13">
    <location>
        <position position="328"/>
    </location>
    <ligand>
        <name>S-adenosyl-L-methionine</name>
        <dbReference type="ChEBI" id="CHEBI:59789"/>
    </ligand>
</feature>
<dbReference type="SUPFAM" id="SSF53335">
    <property type="entry name" value="S-adenosyl-L-methionine-dependent methyltransferases"/>
    <property type="match status" value="1"/>
</dbReference>
<organism evidence="15 16">
    <name type="scientific">Alkaliphilus metalliredigens (strain QYMF)</name>
    <dbReference type="NCBI Taxonomy" id="293826"/>
    <lineage>
        <taxon>Bacteria</taxon>
        <taxon>Bacillati</taxon>
        <taxon>Bacillota</taxon>
        <taxon>Clostridia</taxon>
        <taxon>Peptostreptococcales</taxon>
        <taxon>Natronincolaceae</taxon>
        <taxon>Alkaliphilus</taxon>
    </lineage>
</organism>
<dbReference type="InterPro" id="IPR049560">
    <property type="entry name" value="MeTrfase_RsmB-F_NOP2_cat"/>
</dbReference>
<dbReference type="NCBIfam" id="NF011494">
    <property type="entry name" value="PRK14902.1"/>
    <property type="match status" value="1"/>
</dbReference>
<keyword evidence="8 13" id="KW-0949">S-adenosyl-L-methionine</keyword>
<evidence type="ECO:0000256" key="8">
    <source>
        <dbReference type="ARBA" id="ARBA00022691"/>
    </source>
</evidence>
<dbReference type="EC" id="2.1.1.176" evidence="3"/>
<gene>
    <name evidence="15" type="ordered locus">Amet_2782</name>
</gene>
<keyword evidence="6 13" id="KW-0489">Methyltransferase</keyword>
<evidence type="ECO:0000256" key="11">
    <source>
        <dbReference type="ARBA" id="ARBA00031088"/>
    </source>
</evidence>
<comment type="function">
    <text evidence="1">Specifically methylates the cytosine at position 967 (m5C967) of 16S rRNA.</text>
</comment>
<dbReference type="CDD" id="cd02440">
    <property type="entry name" value="AdoMet_MTases"/>
    <property type="match status" value="1"/>
</dbReference>
<evidence type="ECO:0000256" key="4">
    <source>
        <dbReference type="ARBA" id="ARBA00022490"/>
    </source>
</evidence>
<dbReference type="HOGENOM" id="CLU_005316_0_1_9"/>
<keyword evidence="5" id="KW-0698">rRNA processing</keyword>
<keyword evidence="16" id="KW-1185">Reference proteome</keyword>
<dbReference type="GO" id="GO:0008649">
    <property type="term" value="F:rRNA methyltransferase activity"/>
    <property type="evidence" value="ECO:0007669"/>
    <property type="project" value="InterPro"/>
</dbReference>
<feature type="binding site" evidence="13">
    <location>
        <begin position="259"/>
        <end position="265"/>
    </location>
    <ligand>
        <name>S-adenosyl-L-methionine</name>
        <dbReference type="ChEBI" id="CHEBI:59789"/>
    </ligand>
</feature>
<comment type="similarity">
    <text evidence="13">Belongs to the class I-like SAM-binding methyltransferase superfamily. RsmB/NOP family.</text>
</comment>
<dbReference type="InterPro" id="IPR023267">
    <property type="entry name" value="RCMT"/>
</dbReference>
<comment type="subcellular location">
    <subcellularLocation>
        <location evidence="2">Cytoplasm</location>
    </subcellularLocation>
</comment>
<keyword evidence="9 13" id="KW-0694">RNA-binding</keyword>
<feature type="active site" description="Nucleophile" evidence="13">
    <location>
        <position position="381"/>
    </location>
</feature>
<dbReference type="Gene3D" id="1.10.940.10">
    <property type="entry name" value="NusB-like"/>
    <property type="match status" value="1"/>
</dbReference>
<dbReference type="Pfam" id="PF01029">
    <property type="entry name" value="NusB"/>
    <property type="match status" value="1"/>
</dbReference>
<dbReference type="Gene3D" id="3.40.50.150">
    <property type="entry name" value="Vaccinia Virus protein VP39"/>
    <property type="match status" value="1"/>
</dbReference>
<evidence type="ECO:0000313" key="16">
    <source>
        <dbReference type="Proteomes" id="UP000001572"/>
    </source>
</evidence>
<keyword evidence="4" id="KW-0963">Cytoplasm</keyword>
<dbReference type="Gene3D" id="3.30.70.1170">
    <property type="entry name" value="Sun protein, domain 3"/>
    <property type="match status" value="1"/>
</dbReference>